<accession>A0A0N4ZKH5</accession>
<keyword evidence="7" id="KW-0269">Exonuclease</keyword>
<dbReference type="PANTHER" id="PTHR23355:SF9">
    <property type="entry name" value="DIS3-LIKE EXONUCLEASE 2"/>
    <property type="match status" value="1"/>
</dbReference>
<dbReference type="Gene3D" id="2.40.50.690">
    <property type="match status" value="1"/>
</dbReference>
<dbReference type="GO" id="GO:0008266">
    <property type="term" value="F:poly(U) RNA binding"/>
    <property type="evidence" value="ECO:0007669"/>
    <property type="project" value="UniProtKB-ARBA"/>
</dbReference>
<dbReference type="GO" id="GO:0010587">
    <property type="term" value="P:miRNA catabolic process"/>
    <property type="evidence" value="ECO:0007669"/>
    <property type="project" value="TreeGrafter"/>
</dbReference>
<evidence type="ECO:0000256" key="10">
    <source>
        <dbReference type="SAM" id="MobiDB-lite"/>
    </source>
</evidence>
<dbReference type="Pfam" id="PF17849">
    <property type="entry name" value="OB_Dis3"/>
    <property type="match status" value="1"/>
</dbReference>
<feature type="compositionally biased region" description="Basic and acidic residues" evidence="10">
    <location>
        <begin position="31"/>
        <end position="42"/>
    </location>
</feature>
<feature type="compositionally biased region" description="Low complexity" evidence="10">
    <location>
        <begin position="151"/>
        <end position="163"/>
    </location>
</feature>
<dbReference type="Pfam" id="PF17877">
    <property type="entry name" value="Dis3l2_C_term"/>
    <property type="match status" value="1"/>
</dbReference>
<dbReference type="AlphaFoldDB" id="A0A0N4ZKH5"/>
<evidence type="ECO:0000256" key="8">
    <source>
        <dbReference type="ARBA" id="ARBA00022842"/>
    </source>
</evidence>
<proteinExistence type="inferred from homology"/>
<dbReference type="Pfam" id="PF17216">
    <property type="entry name" value="Rrp44_CSD1"/>
    <property type="match status" value="1"/>
</dbReference>
<evidence type="ECO:0000256" key="1">
    <source>
        <dbReference type="ARBA" id="ARBA00004496"/>
    </source>
</evidence>
<comment type="subcellular location">
    <subcellularLocation>
        <location evidence="1">Cytoplasm</location>
    </subcellularLocation>
</comment>
<dbReference type="Pfam" id="PF00773">
    <property type="entry name" value="RNB"/>
    <property type="match status" value="1"/>
</dbReference>
<dbReference type="FunFam" id="2.40.50.700:FF:000003">
    <property type="entry name" value="DIS3-like exonuclease 2"/>
    <property type="match status" value="1"/>
</dbReference>
<evidence type="ECO:0000256" key="6">
    <source>
        <dbReference type="ARBA" id="ARBA00022801"/>
    </source>
</evidence>
<evidence type="ECO:0000256" key="3">
    <source>
        <dbReference type="ARBA" id="ARBA00022490"/>
    </source>
</evidence>
<protein>
    <submittedName>
        <fullName evidence="13">RNB domain-containing protein</fullName>
    </submittedName>
</protein>
<keyword evidence="6" id="KW-0378">Hydrolase</keyword>
<dbReference type="GO" id="GO:0000932">
    <property type="term" value="C:P-body"/>
    <property type="evidence" value="ECO:0007669"/>
    <property type="project" value="TreeGrafter"/>
</dbReference>
<feature type="compositionally biased region" description="Basic residues" evidence="10">
    <location>
        <begin position="13"/>
        <end position="27"/>
    </location>
</feature>
<dbReference type="InterPro" id="IPR033771">
    <property type="entry name" value="Rrp44_CSD1"/>
</dbReference>
<dbReference type="PANTHER" id="PTHR23355">
    <property type="entry name" value="RIBONUCLEASE"/>
    <property type="match status" value="1"/>
</dbReference>
<dbReference type="InterPro" id="IPR050180">
    <property type="entry name" value="RNR_Ribonuclease"/>
</dbReference>
<dbReference type="InterPro" id="IPR041505">
    <property type="entry name" value="Dis3_CSD2"/>
</dbReference>
<dbReference type="GO" id="GO:0000175">
    <property type="term" value="F:3'-5'-RNA exonuclease activity"/>
    <property type="evidence" value="ECO:0007669"/>
    <property type="project" value="TreeGrafter"/>
</dbReference>
<dbReference type="STRING" id="131310.A0A0N4ZKH5"/>
<feature type="region of interest" description="Disordered" evidence="10">
    <location>
        <begin position="1"/>
        <end position="42"/>
    </location>
</feature>
<dbReference type="GO" id="GO:0006402">
    <property type="term" value="P:mRNA catabolic process"/>
    <property type="evidence" value="ECO:0007669"/>
    <property type="project" value="TreeGrafter"/>
</dbReference>
<evidence type="ECO:0000256" key="7">
    <source>
        <dbReference type="ARBA" id="ARBA00022839"/>
    </source>
</evidence>
<evidence type="ECO:0000313" key="12">
    <source>
        <dbReference type="Proteomes" id="UP000038045"/>
    </source>
</evidence>
<feature type="domain" description="RNB" evidence="11">
    <location>
        <begin position="634"/>
        <end position="980"/>
    </location>
</feature>
<sequence>MTSQKVETTTTKASKKGKRSRKNKKGNKVQDPPKEQKELGHKELEFLEKLRKPKLSETKTKVGRITINELFGYELPPTSNTALNTYGNPFYLDPIQILQMQILLNSKSQHHGYCYNSGMFLPEMPLPTTRLTPAGVGMLDPEYDSKQYKGSNNTNEKNNSLSNTGFDGESHNDIMNRFFPKCNQEQSKRIESGLGVFNSFNSKMNRGSHPIRGNFVNSNNHHKGTQFKHGQQNANANAFNNRSPVTKNPPKKTFFVPYITHEQVARGLKNNQLVSGTIRVNQKNYEESYIDNPEGDDQIDVLILGLHDRNRALHGDIVVVKFKDRMNWVIRESLYQSWREGKLSNSLDDDGQPISIPPVTKNNIPKTEMDELLDFMPESFRSHIDKPEKKNMDVEFNKESYTRFELLNIAAKMQIELKKLEEGTGILCHLSKENCIGIRKLQISRIQHDDNEEYECPDSPIHRNKNNVNGVRRAAFRTLNDMPAEDWGIPDICLQKTAEVVYIKEERHTRMAVGQLKPLSDGNKNYALFSPADPRMPRMMIPFDQLPDKFYESPGDFAKFIFVARLIEWNEKSQFARGKLYRPIGLSTEVDSQIKGILMSNGVEFKDFTPNSMSSLKYLTADEFVITSKDLELRRDYRAEKSFSIDPRNSKDIDDLIHIKEMENIDGKGTKGYEVGVHIADVTHFLEAKSELDEWAQRRGEALYLTGKTIPMLPEVLSEELCGLLKGLDRFAISVVWKITENGDIIDEWIGKTIVQSKAKLSYDEVSYFLENPAENACEEIKPVGDDIVKIKSLYLVLNEKRRKNGYLHLPKPKITFTLAENTSTPVNVCMEKKGIGKKIVSEFMTMANCSVAKKLEKDYPKLAILRRQAEPKKKILQDTVEFCSKLGYDIDASSSKSIAESLDKIYNDPKTKNTVYPVLTQLLSKPMQMAQYVCAGLTMNEEECKHYCLNTNTYTHFTSPIRRYADIMAHRLLSASLGHSKISDLAPKHMEIICKNSNEKSLSAKTCMEACDELYLGYIVKEFGKLEQIGVVVGILDQAFEVYFPKLGISKRVYTNRLRLSRDPIYDNSPLPQLTLIWDPVLMDTPVNKESEKNTDDENSTLKSSSEQVIKICSLVKCVFSPTSEPFKYQTVILPTTDTDIPAMIDELNSEVLL</sequence>
<organism evidence="12 13">
    <name type="scientific">Parastrongyloides trichosuri</name>
    <name type="common">Possum-specific nematode worm</name>
    <dbReference type="NCBI Taxonomy" id="131310"/>
    <lineage>
        <taxon>Eukaryota</taxon>
        <taxon>Metazoa</taxon>
        <taxon>Ecdysozoa</taxon>
        <taxon>Nematoda</taxon>
        <taxon>Chromadorea</taxon>
        <taxon>Rhabditida</taxon>
        <taxon>Tylenchina</taxon>
        <taxon>Panagrolaimomorpha</taxon>
        <taxon>Strongyloidoidea</taxon>
        <taxon>Strongyloididae</taxon>
        <taxon>Parastrongyloides</taxon>
    </lineage>
</organism>
<keyword evidence="4" id="KW-0540">Nuclease</keyword>
<keyword evidence="8" id="KW-0460">Magnesium</keyword>
<evidence type="ECO:0000256" key="4">
    <source>
        <dbReference type="ARBA" id="ARBA00022722"/>
    </source>
</evidence>
<evidence type="ECO:0000256" key="5">
    <source>
        <dbReference type="ARBA" id="ARBA00022723"/>
    </source>
</evidence>
<reference evidence="13" key="1">
    <citation type="submission" date="2017-02" db="UniProtKB">
        <authorList>
            <consortium name="WormBaseParasite"/>
        </authorList>
    </citation>
    <scope>IDENTIFICATION</scope>
</reference>
<dbReference type="Gene3D" id="2.40.50.700">
    <property type="match status" value="1"/>
</dbReference>
<comment type="similarity">
    <text evidence="2">Belongs to the RNR ribonuclease family.</text>
</comment>
<keyword evidence="9" id="KW-0694">RNA-binding</keyword>
<dbReference type="InterPro" id="IPR041093">
    <property type="entry name" value="Dis3l2-like_C"/>
</dbReference>
<keyword evidence="12" id="KW-1185">Reference proteome</keyword>
<name>A0A0N4ZKH5_PARTI</name>
<evidence type="ECO:0000256" key="2">
    <source>
        <dbReference type="ARBA" id="ARBA00005785"/>
    </source>
</evidence>
<evidence type="ECO:0000313" key="13">
    <source>
        <dbReference type="WBParaSite" id="PTRK_0000860900.1"/>
    </source>
</evidence>
<keyword evidence="5" id="KW-0479">Metal-binding</keyword>
<feature type="region of interest" description="Disordered" evidence="10">
    <location>
        <begin position="146"/>
        <end position="167"/>
    </location>
</feature>
<dbReference type="SUPFAM" id="SSF50249">
    <property type="entry name" value="Nucleic acid-binding proteins"/>
    <property type="match status" value="2"/>
</dbReference>
<dbReference type="SMART" id="SM00955">
    <property type="entry name" value="RNB"/>
    <property type="match status" value="1"/>
</dbReference>
<dbReference type="WBParaSite" id="PTRK_0000860900.1">
    <property type="protein sequence ID" value="PTRK_0000860900.1"/>
    <property type="gene ID" value="PTRK_0000860900"/>
</dbReference>
<dbReference type="Proteomes" id="UP000038045">
    <property type="component" value="Unplaced"/>
</dbReference>
<dbReference type="GO" id="GO:0046872">
    <property type="term" value="F:metal ion binding"/>
    <property type="evidence" value="ECO:0007669"/>
    <property type="project" value="UniProtKB-KW"/>
</dbReference>
<evidence type="ECO:0000259" key="11">
    <source>
        <dbReference type="SMART" id="SM00955"/>
    </source>
</evidence>
<dbReference type="Gene3D" id="2.40.50.140">
    <property type="entry name" value="Nucleic acid-binding proteins"/>
    <property type="match status" value="1"/>
</dbReference>
<keyword evidence="3" id="KW-0963">Cytoplasm</keyword>
<evidence type="ECO:0000256" key="9">
    <source>
        <dbReference type="ARBA" id="ARBA00022884"/>
    </source>
</evidence>
<dbReference type="InterPro" id="IPR001900">
    <property type="entry name" value="RNase_II/R"/>
</dbReference>
<dbReference type="InterPro" id="IPR012340">
    <property type="entry name" value="NA-bd_OB-fold"/>
</dbReference>